<feature type="region of interest" description="Disordered" evidence="1">
    <location>
        <begin position="1"/>
        <end position="61"/>
    </location>
</feature>
<sequence>MTIASIGLRSQNQELASSSENHGLISMPPDALTNAFDLGSPTLNGQSFKDTPKEDWDWTEQTPSEMDNLKRLGRIDATFVGIVPSTSLPSPDPPHKNGARHPATHVKRSEETVTNRPLPFGLENTDQNVNVRTDSCLEVFEEEDDPDFEEAVLEIPNITAMERAVKLFEQV</sequence>
<feature type="compositionally biased region" description="Basic residues" evidence="1">
    <location>
        <begin position="97"/>
        <end position="106"/>
    </location>
</feature>
<gene>
    <name evidence="2" type="ORF">VTK73DRAFT_4716</name>
</gene>
<reference evidence="2 3" key="1">
    <citation type="journal article" date="2024" name="Commun. Biol.">
        <title>Comparative genomic analysis of thermophilic fungi reveals convergent evolutionary adaptations and gene losses.</title>
        <authorList>
            <person name="Steindorff A.S."/>
            <person name="Aguilar-Pontes M.V."/>
            <person name="Robinson A.J."/>
            <person name="Andreopoulos B."/>
            <person name="LaButti K."/>
            <person name="Kuo A."/>
            <person name="Mondo S."/>
            <person name="Riley R."/>
            <person name="Otillar R."/>
            <person name="Haridas S."/>
            <person name="Lipzen A."/>
            <person name="Grimwood J."/>
            <person name="Schmutz J."/>
            <person name="Clum A."/>
            <person name="Reid I.D."/>
            <person name="Moisan M.C."/>
            <person name="Butler G."/>
            <person name="Nguyen T.T.M."/>
            <person name="Dewar K."/>
            <person name="Conant G."/>
            <person name="Drula E."/>
            <person name="Henrissat B."/>
            <person name="Hansel C."/>
            <person name="Singer S."/>
            <person name="Hutchinson M.I."/>
            <person name="de Vries R.P."/>
            <person name="Natvig D.O."/>
            <person name="Powell A.J."/>
            <person name="Tsang A."/>
            <person name="Grigoriev I.V."/>
        </authorList>
    </citation>
    <scope>NUCLEOTIDE SEQUENCE [LARGE SCALE GENOMIC DNA]</scope>
    <source>
        <strain evidence="2 3">ATCC 24622</strain>
    </source>
</reference>
<name>A0ABR3WSI8_9PEZI</name>
<evidence type="ECO:0000313" key="2">
    <source>
        <dbReference type="EMBL" id="KAL1866437.1"/>
    </source>
</evidence>
<keyword evidence="3" id="KW-1185">Reference proteome</keyword>
<dbReference type="EMBL" id="JAZHXJ010000266">
    <property type="protein sequence ID" value="KAL1866437.1"/>
    <property type="molecule type" value="Genomic_DNA"/>
</dbReference>
<evidence type="ECO:0000256" key="1">
    <source>
        <dbReference type="SAM" id="MobiDB-lite"/>
    </source>
</evidence>
<organism evidence="2 3">
    <name type="scientific">Phialemonium thermophilum</name>
    <dbReference type="NCBI Taxonomy" id="223376"/>
    <lineage>
        <taxon>Eukaryota</taxon>
        <taxon>Fungi</taxon>
        <taxon>Dikarya</taxon>
        <taxon>Ascomycota</taxon>
        <taxon>Pezizomycotina</taxon>
        <taxon>Sordariomycetes</taxon>
        <taxon>Sordariomycetidae</taxon>
        <taxon>Cephalothecales</taxon>
        <taxon>Cephalothecaceae</taxon>
        <taxon>Phialemonium</taxon>
    </lineage>
</organism>
<accession>A0ABR3WSI8</accession>
<feature type="compositionally biased region" description="Polar residues" evidence="1">
    <location>
        <begin position="8"/>
        <end position="21"/>
    </location>
</feature>
<feature type="region of interest" description="Disordered" evidence="1">
    <location>
        <begin position="84"/>
        <end position="126"/>
    </location>
</feature>
<proteinExistence type="predicted"/>
<evidence type="ECO:0000313" key="3">
    <source>
        <dbReference type="Proteomes" id="UP001586593"/>
    </source>
</evidence>
<protein>
    <submittedName>
        <fullName evidence="2">Uncharacterized protein</fullName>
    </submittedName>
</protein>
<dbReference type="Proteomes" id="UP001586593">
    <property type="component" value="Unassembled WGS sequence"/>
</dbReference>
<comment type="caution">
    <text evidence="2">The sequence shown here is derived from an EMBL/GenBank/DDBJ whole genome shotgun (WGS) entry which is preliminary data.</text>
</comment>